<sequence>MHHSRGYTLFIVLSVLFVMGFFALDNSRYLTDSIKWQAHLHHKRLNLDWQLESVINCLAIHTVSLQALPTAQCVKDDSTHLSVVAFETKNQFKLQADQGTLASSAVMQLGKMQYDVAIASNRVLPEGVWGSSVLVEPSVISNFFGEDDIGVLKLRWGKEIEVTLKQACGDEILLHSANGARSLIINGDCSISPYHWDQLTVLSTTDPFFLLFVGGDLGFSGSQWLQGVIAIWHSEEEYHEVNIAGNLRIEGGLLIDTSTSILLEQGSLDVVENEGHLMMSRFKFAKREWLNGSWRDF</sequence>
<keyword evidence="3" id="KW-1185">Reference proteome</keyword>
<dbReference type="Proteomes" id="UP000318717">
    <property type="component" value="Unassembled WGS sequence"/>
</dbReference>
<keyword evidence="1" id="KW-0472">Membrane</keyword>
<keyword evidence="1" id="KW-0812">Transmembrane</keyword>
<evidence type="ECO:0000313" key="2">
    <source>
        <dbReference type="EMBL" id="GEA49300.1"/>
    </source>
</evidence>
<organism evidence="2 3">
    <name type="scientific">Vibrio inusitatus NBRC 102082</name>
    <dbReference type="NCBI Taxonomy" id="1219070"/>
    <lineage>
        <taxon>Bacteria</taxon>
        <taxon>Pseudomonadati</taxon>
        <taxon>Pseudomonadota</taxon>
        <taxon>Gammaproteobacteria</taxon>
        <taxon>Vibrionales</taxon>
        <taxon>Vibrionaceae</taxon>
        <taxon>Vibrio</taxon>
    </lineage>
</organism>
<evidence type="ECO:0000256" key="1">
    <source>
        <dbReference type="SAM" id="Phobius"/>
    </source>
</evidence>
<accession>A0A4Y3HR94</accession>
<reference evidence="2 3" key="1">
    <citation type="submission" date="2019-06" db="EMBL/GenBank/DDBJ databases">
        <title>Whole genome shotgun sequence of Vibrio inusitatus NBRC 102082.</title>
        <authorList>
            <person name="Hosoyama A."/>
            <person name="Uohara A."/>
            <person name="Ohji S."/>
            <person name="Ichikawa N."/>
        </authorList>
    </citation>
    <scope>NUCLEOTIDE SEQUENCE [LARGE SCALE GENOMIC DNA]</scope>
    <source>
        <strain evidence="2 3">NBRC 102082</strain>
    </source>
</reference>
<protein>
    <submittedName>
        <fullName evidence="2">Uncharacterized protein</fullName>
    </submittedName>
</protein>
<dbReference type="EMBL" id="BJLF01000001">
    <property type="protein sequence ID" value="GEA49300.1"/>
    <property type="molecule type" value="Genomic_DNA"/>
</dbReference>
<feature type="transmembrane region" description="Helical" evidence="1">
    <location>
        <begin position="6"/>
        <end position="24"/>
    </location>
</feature>
<dbReference type="AlphaFoldDB" id="A0A4Y3HR94"/>
<dbReference type="RefSeq" id="WP_244312206.1">
    <property type="nucleotide sequence ID" value="NZ_BJLF01000001.1"/>
</dbReference>
<gene>
    <name evidence="2" type="ORF">VIN01S_01040</name>
</gene>
<name>A0A4Y3HR94_9VIBR</name>
<comment type="caution">
    <text evidence="2">The sequence shown here is derived from an EMBL/GenBank/DDBJ whole genome shotgun (WGS) entry which is preliminary data.</text>
</comment>
<keyword evidence="1" id="KW-1133">Transmembrane helix</keyword>
<evidence type="ECO:0000313" key="3">
    <source>
        <dbReference type="Proteomes" id="UP000318717"/>
    </source>
</evidence>
<proteinExistence type="predicted"/>